<name>A0AB34CFA5_9GAMM</name>
<feature type="domain" description="Baseplate protein J-like barrel" evidence="2">
    <location>
        <begin position="93"/>
        <end position="173"/>
    </location>
</feature>
<evidence type="ECO:0000313" key="5">
    <source>
        <dbReference type="EMBL" id="KAA6118662.1"/>
    </source>
</evidence>
<dbReference type="Pfam" id="PF04865">
    <property type="entry name" value="Baseplate_J"/>
    <property type="match status" value="1"/>
</dbReference>
<evidence type="ECO:0000313" key="6">
    <source>
        <dbReference type="Proteomes" id="UP000324255"/>
    </source>
</evidence>
<dbReference type="InterPro" id="IPR006949">
    <property type="entry name" value="Barrel_Baseplate_J-like"/>
</dbReference>
<evidence type="ECO:0000259" key="3">
    <source>
        <dbReference type="Pfam" id="PF26078"/>
    </source>
</evidence>
<evidence type="ECO:0000259" key="4">
    <source>
        <dbReference type="Pfam" id="PF26079"/>
    </source>
</evidence>
<feature type="domain" description="Baseplate J-like C-terminal" evidence="4">
    <location>
        <begin position="274"/>
        <end position="351"/>
    </location>
</feature>
<dbReference type="PANTHER" id="PTHR37829:SF3">
    <property type="entry name" value="PROTEIN JAYE-RELATED"/>
    <property type="match status" value="1"/>
</dbReference>
<accession>A0AB34CFA5</accession>
<sequence length="360" mass="39322">MADSDFSRPELPELISTIRSDLLTRFEDDVLLRRLDAEVYARVMAAAVHTLYGYLDYLARNILPDQADESWLVRHGNLKRVPRKQATTAAGYVRWEGVQNVITLPAGTLIQRDDQTEFSTTADATVADGVLRAPIEAETAGTAANTDDGVALRLLEPVSGLSSTGYADTVQGGTDIESIEEWRSRIMARWYYTPQGGADEDYVIWATDIAGISRAWTYRHYSGIGTVGVMVATSNPDSPIPDDTLIAAVRQHILPLAPVAGSGLTIFAPTAKKIDMTIALAKDTAAIRQAAQKELKSFLLRAGKPSEKLFYSDFSEAISLASGDVAHRIEVPTGDIELSQYELPVLGEITWVTYEKKDNG</sequence>
<dbReference type="InterPro" id="IPR052399">
    <property type="entry name" value="Phage_Baseplate_Assmbl_Protein"/>
</dbReference>
<evidence type="ECO:0000259" key="2">
    <source>
        <dbReference type="Pfam" id="PF04865"/>
    </source>
</evidence>
<feature type="domain" description="Baseplate J-like central" evidence="3">
    <location>
        <begin position="194"/>
        <end position="259"/>
    </location>
</feature>
<protein>
    <submittedName>
        <fullName evidence="5">Baseplate J/gp47 family protein</fullName>
    </submittedName>
</protein>
<dbReference type="Proteomes" id="UP000324255">
    <property type="component" value="Unassembled WGS sequence"/>
</dbReference>
<dbReference type="Pfam" id="PF26079">
    <property type="entry name" value="Baseplate_J_C"/>
    <property type="match status" value="1"/>
</dbReference>
<comment type="similarity">
    <text evidence="1">Belongs to the Mu gp47/PBSX XkdT family.</text>
</comment>
<evidence type="ECO:0000256" key="1">
    <source>
        <dbReference type="ARBA" id="ARBA00038087"/>
    </source>
</evidence>
<reference evidence="5 6" key="1">
    <citation type="submission" date="2019-09" db="EMBL/GenBank/DDBJ databases">
        <title>Genomic diversity of phyloplane-associated Pantoea species in Pakistan cotton crop.</title>
        <authorList>
            <person name="Tufail M.R."/>
            <person name="Cook D.R."/>
        </authorList>
    </citation>
    <scope>NUCLEOTIDE SEQUENCE [LARGE SCALE GENOMIC DNA]</scope>
    <source>
        <strain evidence="5 6">B_8</strain>
    </source>
</reference>
<gene>
    <name evidence="5" type="ORF">F3I20_21895</name>
</gene>
<keyword evidence="6" id="KW-1185">Reference proteome</keyword>
<dbReference type="Pfam" id="PF26078">
    <property type="entry name" value="Baseplate_J_M"/>
    <property type="match status" value="1"/>
</dbReference>
<dbReference type="AlphaFoldDB" id="A0AB34CFA5"/>
<dbReference type="InterPro" id="IPR058531">
    <property type="entry name" value="Baseplate_J_M"/>
</dbReference>
<proteinExistence type="inferred from homology"/>
<dbReference type="EMBL" id="VWVM01000027">
    <property type="protein sequence ID" value="KAA6118662.1"/>
    <property type="molecule type" value="Genomic_DNA"/>
</dbReference>
<comment type="caution">
    <text evidence="5">The sequence shown here is derived from an EMBL/GenBank/DDBJ whole genome shotgun (WGS) entry which is preliminary data.</text>
</comment>
<dbReference type="PANTHER" id="PTHR37829">
    <property type="entry name" value="PHAGE-LIKE ELEMENT PBSX PROTEIN XKDT"/>
    <property type="match status" value="1"/>
</dbReference>
<organism evidence="5 6">
    <name type="scientific">Candidatus Pantoea gossypiicola</name>
    <dbReference type="NCBI Taxonomy" id="2608008"/>
    <lineage>
        <taxon>Bacteria</taxon>
        <taxon>Pseudomonadati</taxon>
        <taxon>Pseudomonadota</taxon>
        <taxon>Gammaproteobacteria</taxon>
        <taxon>Enterobacterales</taxon>
        <taxon>Erwiniaceae</taxon>
        <taxon>Pantoea</taxon>
    </lineage>
</organism>
<dbReference type="InterPro" id="IPR058530">
    <property type="entry name" value="Baseplate_J-like_C"/>
</dbReference>
<dbReference type="RefSeq" id="WP_150015753.1">
    <property type="nucleotide sequence ID" value="NZ_VWVM01000027.1"/>
</dbReference>